<keyword evidence="1" id="KW-0812">Transmembrane</keyword>
<accession>A0A151A370</accession>
<reference evidence="2 3" key="1">
    <citation type="submission" date="2016-02" db="EMBL/GenBank/DDBJ databases">
        <title>Draft genome sequence of hydrocarbon degrading Staphylococcus saprophyticus Strain CNV2, isolated from crude-oil contaminated soil from Noonmati Oil Refinery, Guwahati, Assam, India.</title>
        <authorList>
            <person name="Mukherjee A."/>
            <person name="Chettri B."/>
            <person name="Langpoklakpam J."/>
            <person name="Singh A.K."/>
            <person name="Chattopadhyay D.J."/>
        </authorList>
    </citation>
    <scope>NUCLEOTIDE SEQUENCE [LARGE SCALE GENOMIC DNA]</scope>
    <source>
        <strain evidence="2 3">CNV2</strain>
    </source>
</reference>
<evidence type="ECO:0000256" key="1">
    <source>
        <dbReference type="SAM" id="Phobius"/>
    </source>
</evidence>
<dbReference type="Proteomes" id="UP000075418">
    <property type="component" value="Unassembled WGS sequence"/>
</dbReference>
<dbReference type="EMBL" id="LUGM01000002">
    <property type="protein sequence ID" value="KYH13871.1"/>
    <property type="molecule type" value="Genomic_DNA"/>
</dbReference>
<feature type="transmembrane region" description="Helical" evidence="1">
    <location>
        <begin position="12"/>
        <end position="32"/>
    </location>
</feature>
<feature type="transmembrane region" description="Helical" evidence="1">
    <location>
        <begin position="227"/>
        <end position="245"/>
    </location>
</feature>
<feature type="transmembrane region" description="Helical" evidence="1">
    <location>
        <begin position="82"/>
        <end position="105"/>
    </location>
</feature>
<evidence type="ECO:0000313" key="2">
    <source>
        <dbReference type="EMBL" id="KYH13871.1"/>
    </source>
</evidence>
<gene>
    <name evidence="2" type="ORF">A0131_03500</name>
</gene>
<proteinExistence type="predicted"/>
<dbReference type="AlphaFoldDB" id="A0A151A370"/>
<keyword evidence="1" id="KW-0472">Membrane</keyword>
<feature type="transmembrane region" description="Helical" evidence="1">
    <location>
        <begin position="194"/>
        <end position="221"/>
    </location>
</feature>
<name>A0A151A370_9STAP</name>
<evidence type="ECO:0000313" key="3">
    <source>
        <dbReference type="Proteomes" id="UP000075418"/>
    </source>
</evidence>
<organism evidence="2 3">
    <name type="scientific">Staphylococcus kloosii</name>
    <dbReference type="NCBI Taxonomy" id="29384"/>
    <lineage>
        <taxon>Bacteria</taxon>
        <taxon>Bacillati</taxon>
        <taxon>Bacillota</taxon>
        <taxon>Bacilli</taxon>
        <taxon>Bacillales</taxon>
        <taxon>Staphylococcaceae</taxon>
        <taxon>Staphylococcus</taxon>
    </lineage>
</organism>
<comment type="caution">
    <text evidence="2">The sequence shown here is derived from an EMBL/GenBank/DDBJ whole genome shotgun (WGS) entry which is preliminary data.</text>
</comment>
<protein>
    <submittedName>
        <fullName evidence="2">Uncharacterized protein</fullName>
    </submittedName>
</protein>
<keyword evidence="1" id="KW-1133">Transmembrane helix</keyword>
<feature type="transmembrane region" description="Helical" evidence="1">
    <location>
        <begin position="44"/>
        <end position="70"/>
    </location>
</feature>
<sequence length="267" mass="31505">MEWTYIIAKHLQSLGSIMGLLSPVIYFIYSYFERRILTDKIDKFFSLLGLFFLNIIIYSIFIILLLAVIFYKGGWDNFNHNLSGVTFLSMIIFLILITIILEMIYQSKLRIAFTLIKTSNFSGLLIKQKIIDSHRIIKYQDLIDIFEEREISKFYKKIYREIAIPIDEEYIENNNFVSNVIYRMKNIKKFKGRISLLVIEIISWTLIFLVGVLGVIIALIFELKEPWILSIVSAMVIISMIKNMLCMKTVIDTNEELIRNEYENWKS</sequence>